<protein>
    <recommendedName>
        <fullName evidence="3">SWIM-type domain-containing protein</fullName>
    </recommendedName>
</protein>
<reference evidence="1 2" key="1">
    <citation type="submission" date="2016-04" db="EMBL/GenBank/DDBJ databases">
        <title>Complete genome sequence and analysis of deep-sea sediment isolate, Amycolatopsis sp. WP1.</title>
        <authorList>
            <person name="Wang H."/>
            <person name="Chen S."/>
            <person name="Wu Q."/>
        </authorList>
    </citation>
    <scope>NUCLEOTIDE SEQUENCE [LARGE SCALE GENOMIC DNA]</scope>
    <source>
        <strain evidence="1 2">WP1</strain>
    </source>
</reference>
<dbReference type="PANTHER" id="PTHR38133">
    <property type="entry name" value="SLR1429 PROTEIN"/>
    <property type="match status" value="1"/>
</dbReference>
<evidence type="ECO:0008006" key="3">
    <source>
        <dbReference type="Google" id="ProtNLM"/>
    </source>
</evidence>
<dbReference type="Proteomes" id="UP000250434">
    <property type="component" value="Chromosome"/>
</dbReference>
<dbReference type="PANTHER" id="PTHR38133:SF1">
    <property type="entry name" value="SLR1429 PROTEIN"/>
    <property type="match status" value="1"/>
</dbReference>
<evidence type="ECO:0000313" key="1">
    <source>
        <dbReference type="EMBL" id="AXB42615.1"/>
    </source>
</evidence>
<proteinExistence type="predicted"/>
<dbReference type="AlphaFoldDB" id="A0A344L3J1"/>
<dbReference type="KEGG" id="aab:A4R43_08790"/>
<sequence length="163" mass="17971">MNGEFGTTAWGRDWVRLAEPTSVTRPDSRLPKARSLARREQVHEVALAPGTVTATVDGHHVRLSVPLWDNNILHSASEKLHGDDLPDAAHADLPPMGEIRADCDCTQRRNPCLHALATFYEVARRLDERPRLALVLRGLTTTAPARNATRIPLGLLDPATFYG</sequence>
<evidence type="ECO:0000313" key="2">
    <source>
        <dbReference type="Proteomes" id="UP000250434"/>
    </source>
</evidence>
<dbReference type="EMBL" id="CP015163">
    <property type="protein sequence ID" value="AXB42615.1"/>
    <property type="molecule type" value="Genomic_DNA"/>
</dbReference>
<keyword evidence="2" id="KW-1185">Reference proteome</keyword>
<accession>A0A344L3J1</accession>
<dbReference type="OrthoDB" id="188274at2"/>
<name>A0A344L3J1_9PSEU</name>
<organism evidence="1 2">
    <name type="scientific">Amycolatopsis albispora</name>
    <dbReference type="NCBI Taxonomy" id="1804986"/>
    <lineage>
        <taxon>Bacteria</taxon>
        <taxon>Bacillati</taxon>
        <taxon>Actinomycetota</taxon>
        <taxon>Actinomycetes</taxon>
        <taxon>Pseudonocardiales</taxon>
        <taxon>Pseudonocardiaceae</taxon>
        <taxon>Amycolatopsis</taxon>
    </lineage>
</organism>
<dbReference type="RefSeq" id="WP_113691877.1">
    <property type="nucleotide sequence ID" value="NZ_CP015163.1"/>
</dbReference>
<gene>
    <name evidence="1" type="ORF">A4R43_08790</name>
</gene>